<name>A0A8J3X912_9ACTN</name>
<comment type="caution">
    <text evidence="2">The sequence shown here is derived from an EMBL/GenBank/DDBJ whole genome shotgun (WGS) entry which is preliminary data.</text>
</comment>
<accession>A0A8J3X912</accession>
<protein>
    <submittedName>
        <fullName evidence="2">Uncharacterized protein</fullName>
    </submittedName>
</protein>
<sequence length="236" mass="25527">MNDFLQNIPQPDDVWKWAINATLGPGLAVTAFLVYNLVVSWLGALKSTRSAALWLAGAVQEARSRLREMPAGQKTIATVVSAFLVVVQLMWLAGLLVVGNLLTFAYQGSGRLFLELEAQDAPSAVSWLNLTSFTKVYVLVGAAFLVGAFFLKESNGNFLAFLIGIPAMPWGISAAVLTLLEVVFATFGWLGTGEFTLDGNVLWHLVFSLTIGLYLASCVVAVRAARRMGSIWGRRA</sequence>
<dbReference type="Proteomes" id="UP000650628">
    <property type="component" value="Unassembled WGS sequence"/>
</dbReference>
<evidence type="ECO:0000256" key="1">
    <source>
        <dbReference type="SAM" id="Phobius"/>
    </source>
</evidence>
<reference evidence="2 3" key="1">
    <citation type="submission" date="2021-01" db="EMBL/GenBank/DDBJ databases">
        <title>Whole genome shotgun sequence of Planotetraspora mira NBRC 15435.</title>
        <authorList>
            <person name="Komaki H."/>
            <person name="Tamura T."/>
        </authorList>
    </citation>
    <scope>NUCLEOTIDE SEQUENCE [LARGE SCALE GENOMIC DNA]</scope>
    <source>
        <strain evidence="2 3">NBRC 15435</strain>
    </source>
</reference>
<evidence type="ECO:0000313" key="2">
    <source>
        <dbReference type="EMBL" id="GII31881.1"/>
    </source>
</evidence>
<feature type="transmembrane region" description="Helical" evidence="1">
    <location>
        <begin position="126"/>
        <end position="151"/>
    </location>
</feature>
<organism evidence="2 3">
    <name type="scientific">Planotetraspora mira</name>
    <dbReference type="NCBI Taxonomy" id="58121"/>
    <lineage>
        <taxon>Bacteria</taxon>
        <taxon>Bacillati</taxon>
        <taxon>Actinomycetota</taxon>
        <taxon>Actinomycetes</taxon>
        <taxon>Streptosporangiales</taxon>
        <taxon>Streptosporangiaceae</taxon>
        <taxon>Planotetraspora</taxon>
    </lineage>
</organism>
<keyword evidence="1" id="KW-1133">Transmembrane helix</keyword>
<feature type="transmembrane region" description="Helical" evidence="1">
    <location>
        <begin position="158"/>
        <end position="189"/>
    </location>
</feature>
<keyword evidence="1" id="KW-0472">Membrane</keyword>
<dbReference type="EMBL" id="BOOO01000031">
    <property type="protein sequence ID" value="GII31881.1"/>
    <property type="molecule type" value="Genomic_DNA"/>
</dbReference>
<gene>
    <name evidence="2" type="ORF">Pmi06nite_53230</name>
</gene>
<dbReference type="AlphaFoldDB" id="A0A8J3X912"/>
<feature type="transmembrane region" description="Helical" evidence="1">
    <location>
        <begin position="201"/>
        <end position="225"/>
    </location>
</feature>
<proteinExistence type="predicted"/>
<evidence type="ECO:0000313" key="3">
    <source>
        <dbReference type="Proteomes" id="UP000650628"/>
    </source>
</evidence>
<feature type="transmembrane region" description="Helical" evidence="1">
    <location>
        <begin position="75"/>
        <end position="106"/>
    </location>
</feature>
<dbReference type="RefSeq" id="WP_203955794.1">
    <property type="nucleotide sequence ID" value="NZ_BOOO01000031.1"/>
</dbReference>
<keyword evidence="3" id="KW-1185">Reference proteome</keyword>
<keyword evidence="1" id="KW-0812">Transmembrane</keyword>
<feature type="transmembrane region" description="Helical" evidence="1">
    <location>
        <begin position="23"/>
        <end position="45"/>
    </location>
</feature>